<evidence type="ECO:0000256" key="2">
    <source>
        <dbReference type="ARBA" id="ARBA00022803"/>
    </source>
</evidence>
<dbReference type="Gene3D" id="1.25.40.10">
    <property type="entry name" value="Tetratricopeptide repeat domain"/>
    <property type="match status" value="4"/>
</dbReference>
<dbReference type="Pfam" id="PF13424">
    <property type="entry name" value="TPR_12"/>
    <property type="match status" value="1"/>
</dbReference>
<dbReference type="Proteomes" id="UP000298213">
    <property type="component" value="Unassembled WGS sequence"/>
</dbReference>
<sequence>MKTHNFLLAAALLLGTAACSNAPTPKPEEAYRRGLAALDKGELRLAKVELLNAIKGAPNDPRIRLAQARTYLLLGDGVAAQAELDRARQLGTPESELHHLLAHAFFLQKQFEKAAAEADKAPAQHRAYAARMAGRAWITLGDVDKASAAFTEAMAAGPNDTWVWTDVARFRRNTGALGEAIGAADRALALAPRNVEALTLRGELTRSQYGLAAAIPWFDKALAIDPDNVLTLAERAATLGDLGRTQAMLADTRKILSIQSDHPVAWYLQAMLAARAKKFELARSLYERTGGKLEGQPAVMLLAGAIELQTGRVEQAIVRLGKLVTEQPGNFKARRLLASAQWRQGDVDATIETLRPAADRPDADAYVLTLIGRAFEKKGNKDLAAHYLARAAEPRRRTATALLAAPVSDTQLSVMRRQAEANPRDALAQIELVRALLGRGQGAEALAYARGVQANFPGAPDAHVLVGDALAVQGNYPSAVQEYRKAANIAFTEPVAMRLIEALRNSGNPAGAARVLDLFLQQNPQNVPAQQLAANSFLQARNWDGAIGIYERLRGRLGDRDATMLNNLAWAYSEKGDYDRAIPLARKAYELDKRNPATADTLGWLLVKSGEDKAEGLTLLEQAARGAPTDAQIREHLGSARRG</sequence>
<gene>
    <name evidence="5" type="ORF">E2493_18755</name>
</gene>
<name>A0A4Y8ZL20_9SPHN</name>
<feature type="repeat" description="TPR" evidence="3">
    <location>
        <begin position="127"/>
        <end position="160"/>
    </location>
</feature>
<dbReference type="SMART" id="SM00028">
    <property type="entry name" value="TPR"/>
    <property type="match status" value="9"/>
</dbReference>
<feature type="signal peptide" evidence="4">
    <location>
        <begin position="1"/>
        <end position="22"/>
    </location>
</feature>
<reference evidence="5 6" key="1">
    <citation type="submission" date="2019-03" db="EMBL/GenBank/DDBJ databases">
        <title>Genome sequence of Sphingomonas sp. 17J27-24.</title>
        <authorList>
            <person name="Kim M."/>
            <person name="Maeng S."/>
            <person name="Sathiyaraj S."/>
        </authorList>
    </citation>
    <scope>NUCLEOTIDE SEQUENCE [LARGE SCALE GENOMIC DNA]</scope>
    <source>
        <strain evidence="5 6">17J27-24</strain>
    </source>
</reference>
<keyword evidence="1" id="KW-0677">Repeat</keyword>
<evidence type="ECO:0000256" key="4">
    <source>
        <dbReference type="SAM" id="SignalP"/>
    </source>
</evidence>
<evidence type="ECO:0000256" key="1">
    <source>
        <dbReference type="ARBA" id="ARBA00022737"/>
    </source>
</evidence>
<keyword evidence="2 3" id="KW-0802">TPR repeat</keyword>
<dbReference type="InterPro" id="IPR051012">
    <property type="entry name" value="CellSynth/LPSAsmb/PSIAsmb"/>
</dbReference>
<comment type="caution">
    <text evidence="5">The sequence shown here is derived from an EMBL/GenBank/DDBJ whole genome shotgun (WGS) entry which is preliminary data.</text>
</comment>
<dbReference type="InterPro" id="IPR011990">
    <property type="entry name" value="TPR-like_helical_dom_sf"/>
</dbReference>
<dbReference type="PROSITE" id="PS50005">
    <property type="entry name" value="TPR"/>
    <property type="match status" value="3"/>
</dbReference>
<accession>A0A4Y8ZL20</accession>
<dbReference type="AlphaFoldDB" id="A0A4Y8ZL20"/>
<dbReference type="OrthoDB" id="7259535at2"/>
<feature type="chain" id="PRO_5021414737" evidence="4">
    <location>
        <begin position="23"/>
        <end position="643"/>
    </location>
</feature>
<dbReference type="PROSITE" id="PS51257">
    <property type="entry name" value="PROKAR_LIPOPROTEIN"/>
    <property type="match status" value="1"/>
</dbReference>
<dbReference type="EMBL" id="SPDV01000057">
    <property type="protein sequence ID" value="TFI56720.1"/>
    <property type="molecule type" value="Genomic_DNA"/>
</dbReference>
<organism evidence="5 6">
    <name type="scientific">Sphingomonas parva</name>
    <dbReference type="NCBI Taxonomy" id="2555898"/>
    <lineage>
        <taxon>Bacteria</taxon>
        <taxon>Pseudomonadati</taxon>
        <taxon>Pseudomonadota</taxon>
        <taxon>Alphaproteobacteria</taxon>
        <taxon>Sphingomonadales</taxon>
        <taxon>Sphingomonadaceae</taxon>
        <taxon>Sphingomonas</taxon>
    </lineage>
</organism>
<dbReference type="SUPFAM" id="SSF48452">
    <property type="entry name" value="TPR-like"/>
    <property type="match status" value="3"/>
</dbReference>
<keyword evidence="6" id="KW-1185">Reference proteome</keyword>
<dbReference type="InterPro" id="IPR019734">
    <property type="entry name" value="TPR_rpt"/>
</dbReference>
<dbReference type="RefSeq" id="WP_135089960.1">
    <property type="nucleotide sequence ID" value="NZ_SPDV01000057.1"/>
</dbReference>
<dbReference type="Pfam" id="PF14559">
    <property type="entry name" value="TPR_19"/>
    <property type="match status" value="1"/>
</dbReference>
<dbReference type="PANTHER" id="PTHR45586">
    <property type="entry name" value="TPR REPEAT-CONTAINING PROTEIN PA4667"/>
    <property type="match status" value="1"/>
</dbReference>
<proteinExistence type="predicted"/>
<protein>
    <submittedName>
        <fullName evidence="5">Tetratricopeptide repeat protein</fullName>
    </submittedName>
</protein>
<evidence type="ECO:0000256" key="3">
    <source>
        <dbReference type="PROSITE-ProRule" id="PRU00339"/>
    </source>
</evidence>
<evidence type="ECO:0000313" key="5">
    <source>
        <dbReference type="EMBL" id="TFI56720.1"/>
    </source>
</evidence>
<keyword evidence="4" id="KW-0732">Signal</keyword>
<evidence type="ECO:0000313" key="6">
    <source>
        <dbReference type="Proteomes" id="UP000298213"/>
    </source>
</evidence>
<dbReference type="Pfam" id="PF13432">
    <property type="entry name" value="TPR_16"/>
    <property type="match status" value="2"/>
</dbReference>
<feature type="repeat" description="TPR" evidence="3">
    <location>
        <begin position="562"/>
        <end position="595"/>
    </location>
</feature>
<dbReference type="PANTHER" id="PTHR45586:SF1">
    <property type="entry name" value="LIPOPOLYSACCHARIDE ASSEMBLY PROTEIN B"/>
    <property type="match status" value="1"/>
</dbReference>
<feature type="repeat" description="TPR" evidence="3">
    <location>
        <begin position="195"/>
        <end position="228"/>
    </location>
</feature>